<dbReference type="EMBL" id="BSYO01000006">
    <property type="protein sequence ID" value="GMH05943.1"/>
    <property type="molecule type" value="Genomic_DNA"/>
</dbReference>
<evidence type="ECO:0000313" key="1">
    <source>
        <dbReference type="EMBL" id="GMH05943.1"/>
    </source>
</evidence>
<organism evidence="1 2">
    <name type="scientific">Nepenthes gracilis</name>
    <name type="common">Slender pitcher plant</name>
    <dbReference type="NCBI Taxonomy" id="150966"/>
    <lineage>
        <taxon>Eukaryota</taxon>
        <taxon>Viridiplantae</taxon>
        <taxon>Streptophyta</taxon>
        <taxon>Embryophyta</taxon>
        <taxon>Tracheophyta</taxon>
        <taxon>Spermatophyta</taxon>
        <taxon>Magnoliopsida</taxon>
        <taxon>eudicotyledons</taxon>
        <taxon>Gunneridae</taxon>
        <taxon>Pentapetalae</taxon>
        <taxon>Caryophyllales</taxon>
        <taxon>Nepenthaceae</taxon>
        <taxon>Nepenthes</taxon>
    </lineage>
</organism>
<sequence length="141" mass="15610">MQQQTIATDRQAALVFEPNTQKLSILKDSATEYGIIESLYGTFYFSCCYLTANSASICGQPTTPPAPKSAKVAELIHRPLDLQHRRLEPHQRQHYLNRSIHPQSQCIHNPSEAHGIEPATPLITFSTSSREPANVPTATSP</sequence>
<name>A0AAD3S7H2_NEPGR</name>
<evidence type="ECO:0000313" key="2">
    <source>
        <dbReference type="Proteomes" id="UP001279734"/>
    </source>
</evidence>
<comment type="caution">
    <text evidence="1">The sequence shown here is derived from an EMBL/GenBank/DDBJ whole genome shotgun (WGS) entry which is preliminary data.</text>
</comment>
<protein>
    <submittedName>
        <fullName evidence="1">Uncharacterized protein</fullName>
    </submittedName>
</protein>
<gene>
    <name evidence="1" type="ORF">Nepgr_007783</name>
</gene>
<reference evidence="1" key="1">
    <citation type="submission" date="2023-05" db="EMBL/GenBank/DDBJ databases">
        <title>Nepenthes gracilis genome sequencing.</title>
        <authorList>
            <person name="Fukushima K."/>
        </authorList>
    </citation>
    <scope>NUCLEOTIDE SEQUENCE</scope>
    <source>
        <strain evidence="1">SING2019-196</strain>
    </source>
</reference>
<dbReference type="Proteomes" id="UP001279734">
    <property type="component" value="Unassembled WGS sequence"/>
</dbReference>
<proteinExistence type="predicted"/>
<keyword evidence="2" id="KW-1185">Reference proteome</keyword>
<accession>A0AAD3S7H2</accession>
<dbReference type="AlphaFoldDB" id="A0AAD3S7H2"/>